<dbReference type="RefSeq" id="WP_377210672.1">
    <property type="nucleotide sequence ID" value="NZ_JBHTJV010000002.1"/>
</dbReference>
<dbReference type="Proteomes" id="UP001597101">
    <property type="component" value="Unassembled WGS sequence"/>
</dbReference>
<dbReference type="EMBL" id="JBHTJV010000002">
    <property type="protein sequence ID" value="MFD0914812.1"/>
    <property type="molecule type" value="Genomic_DNA"/>
</dbReference>
<evidence type="ECO:0000313" key="1">
    <source>
        <dbReference type="EMBL" id="MFD0914812.1"/>
    </source>
</evidence>
<sequence>MTEETKQESEIGSSPHHAEALVLNCMDYRLVDDVTRYMEARGMRDSYDQVILAGAAIGALTYKRNAWGQTFWEHVRLARELHGIRRLIVIDHRDCGACKGLIDIHCADDPEEELAVHRHWMQKLIDEAAEREPDLVVEALFMELDGSVSALFGNNASA</sequence>
<dbReference type="Gene3D" id="3.40.1050.10">
    <property type="entry name" value="Carbonic anhydrase"/>
    <property type="match status" value="1"/>
</dbReference>
<comment type="caution">
    <text evidence="1">The sequence shown here is derived from an EMBL/GenBank/DDBJ whole genome shotgun (WGS) entry which is preliminary data.</text>
</comment>
<evidence type="ECO:0000313" key="2">
    <source>
        <dbReference type="Proteomes" id="UP001597101"/>
    </source>
</evidence>
<dbReference type="Pfam" id="PF20393">
    <property type="entry name" value="Pro_CA_2"/>
    <property type="match status" value="1"/>
</dbReference>
<proteinExistence type="predicted"/>
<organism evidence="1 2">
    <name type="scientific">Pseudahrensia aquimaris</name>
    <dbReference type="NCBI Taxonomy" id="744461"/>
    <lineage>
        <taxon>Bacteria</taxon>
        <taxon>Pseudomonadati</taxon>
        <taxon>Pseudomonadota</taxon>
        <taxon>Alphaproteobacteria</taxon>
        <taxon>Hyphomicrobiales</taxon>
        <taxon>Ahrensiaceae</taxon>
        <taxon>Pseudahrensia</taxon>
    </lineage>
</organism>
<keyword evidence="2" id="KW-1185">Reference proteome</keyword>
<dbReference type="InterPro" id="IPR036874">
    <property type="entry name" value="Carbonic_anhydrase_sf"/>
</dbReference>
<protein>
    <submittedName>
        <fullName evidence="1">Carbonic anhydrase</fullName>
    </submittedName>
</protein>
<reference evidence="2" key="1">
    <citation type="journal article" date="2019" name="Int. J. Syst. Evol. Microbiol.">
        <title>The Global Catalogue of Microorganisms (GCM) 10K type strain sequencing project: providing services to taxonomists for standard genome sequencing and annotation.</title>
        <authorList>
            <consortium name="The Broad Institute Genomics Platform"/>
            <consortium name="The Broad Institute Genome Sequencing Center for Infectious Disease"/>
            <person name="Wu L."/>
            <person name="Ma J."/>
        </authorList>
    </citation>
    <scope>NUCLEOTIDE SEQUENCE [LARGE SCALE GENOMIC DNA]</scope>
    <source>
        <strain evidence="2">CCUG 60023</strain>
    </source>
</reference>
<name>A0ABW3FB56_9HYPH</name>
<dbReference type="SUPFAM" id="SSF53056">
    <property type="entry name" value="beta-carbonic anhydrase, cab"/>
    <property type="match status" value="1"/>
</dbReference>
<accession>A0ABW3FB56</accession>
<dbReference type="InterPro" id="IPR046871">
    <property type="entry name" value="Pro_CA_2"/>
</dbReference>
<gene>
    <name evidence="1" type="ORF">ACFQ14_00160</name>
</gene>